<sequence>MDGVVVTDSQITITLDDNGGLVGTSISATGEVNVPAGTPAGSYVLTYTICENLNSSNCDTTTVTVVVEPATIGATDDDFTSNPINGLEGGIAGDVTLNDTLNGDPIDDGKIFITDNGGIPSASIDADGNLIIPPNTPEGTYTIEYTICENLNPTNCDSANVTVLVSAAIIDAVNNDFTATSFNGLDGGTTTSVYTNDTLNGDPFVNTAVTSSIVNDGGLIGVTINNDGTINIPEDSVGGTYNVEYQICEVLNTSNCDTATAIIVIDLPIIDAVVDDFTASPVNGTNGGAVGNVLGNDTINGNPIASSEVSITLTSDGGLTGIAIGANGVVEIPAGTSAGTYTITYQICDVINPTNCDTATAVLEVGAGTIDAINDDFTALPINGSEGGAPGNILLNDTIESNAVLASEVTIAIINDGGLTGVTIDTNGDITVPVGTAAGTYSVIYQICENINSGNCDNAVISIVVEAAVIEAVNDDFTATPVNGLTGGVTASVFGDDTINANPFANNDVVVSLTDTAGLNGATINTDGTINVPANTPEGTYILEYQICEVLNSSNCDTATVTIDVGAASIDAITDDFSATSIDGQTGGTAGDVTLNDTLNGVVVDDNSIDITLDDNGGLIGVAINNDGSIIVPPSSTSGTYTITYTICENLNPTNCDTTTAIVVVGEAVIDAIVDDFTATPINGIDGGVVGGMLL</sequence>
<accession>A0A090WRQ5</accession>
<dbReference type="AlphaFoldDB" id="A0A090WRQ5"/>
<organism evidence="1 2">
    <name type="scientific">Algibacter lectus</name>
    <dbReference type="NCBI Taxonomy" id="221126"/>
    <lineage>
        <taxon>Bacteria</taxon>
        <taxon>Pseudomonadati</taxon>
        <taxon>Bacteroidota</taxon>
        <taxon>Flavobacteriia</taxon>
        <taxon>Flavobacteriales</taxon>
        <taxon>Flavobacteriaceae</taxon>
        <taxon>Algibacter</taxon>
    </lineage>
</organism>
<proteinExistence type="predicted"/>
<dbReference type="Proteomes" id="UP000029643">
    <property type="component" value="Unassembled WGS sequence"/>
</dbReference>
<evidence type="ECO:0000313" key="2">
    <source>
        <dbReference type="Proteomes" id="UP000029643"/>
    </source>
</evidence>
<evidence type="ECO:0000313" key="1">
    <source>
        <dbReference type="EMBL" id="GAL79810.1"/>
    </source>
</evidence>
<dbReference type="EMBL" id="BBNU01000008">
    <property type="protein sequence ID" value="GAL79810.1"/>
    <property type="molecule type" value="Genomic_DNA"/>
</dbReference>
<protein>
    <submittedName>
        <fullName evidence="1">Putative hemagglutinin/hemolysin-related protein</fullName>
    </submittedName>
</protein>
<reference evidence="1" key="1">
    <citation type="journal article" date="2014" name="Genome Announc.">
        <title>Draft Genome Sequences of Marine Flavobacterium Algibacter lectus Strains SS8 and NR4.</title>
        <authorList>
            <person name="Takatani N."/>
            <person name="Nakanishi M."/>
            <person name="Meirelles P."/>
            <person name="Mino S."/>
            <person name="Suda W."/>
            <person name="Oshima K."/>
            <person name="Hattori M."/>
            <person name="Ohkuma M."/>
            <person name="Hosokawa M."/>
            <person name="Miyashita K."/>
            <person name="Thompson F.L."/>
            <person name="Niwa A."/>
            <person name="Sawabe T."/>
            <person name="Sawabe T."/>
        </authorList>
    </citation>
    <scope>NUCLEOTIDE SEQUENCE [LARGE SCALE GENOMIC DNA]</scope>
    <source>
        <strain evidence="1">JCM 19274</strain>
    </source>
</reference>
<comment type="caution">
    <text evidence="1">The sequence shown here is derived from an EMBL/GenBank/DDBJ whole genome shotgun (WGS) entry which is preliminary data.</text>
</comment>
<dbReference type="STRING" id="221126.SAMN04489722_1071"/>
<name>A0A090WRQ5_9FLAO</name>
<gene>
    <name evidence="1" type="ORF">JCM19274_2482</name>
</gene>